<dbReference type="AlphaFoldDB" id="A0A0L8N3Q5"/>
<sequence length="341" mass="35799">MERRAGKRLGWEKHMVGRAGGQERERRRSRVPAGGSLVVGLLCTVVLAGVGYVAWELRGIAANRADGDPAQGVYQQDPERADKTAAAVLDGIVRDAPEPPTDGKAFAGGGSAADWRYAGWQPSDPLEARPAPAEAAVGALFSPGGDGDPDHHCSAVVVHSPGGDLIATAAHCVYGGGFRTNLAFAPGYRDGVAPYGIWVPTRIDVDPRWTQDQDPDHDVAFLRLRRPGYPGQRLEDVTGAMTLTLGAELPAPARLVGYPNFSEQPLECQNTAVPAGPTQVRLDCADVPNGTSGGPVTTGRTALIGVIGGRDGGGDEETSYSVRFGDDVRALYERSTTSPAP</sequence>
<keyword evidence="3" id="KW-1133">Transmembrane helix</keyword>
<evidence type="ECO:0000313" key="4">
    <source>
        <dbReference type="EMBL" id="KOG57155.1"/>
    </source>
</evidence>
<dbReference type="EMBL" id="LGUV01000018">
    <property type="protein sequence ID" value="KOG57155.1"/>
    <property type="molecule type" value="Genomic_DNA"/>
</dbReference>
<evidence type="ECO:0000256" key="1">
    <source>
        <dbReference type="ARBA" id="ARBA00022729"/>
    </source>
</evidence>
<organism evidence="4 5">
    <name type="scientific">Streptomyces virginiae</name>
    <name type="common">Streptomyces cinnamonensis</name>
    <dbReference type="NCBI Taxonomy" id="1961"/>
    <lineage>
        <taxon>Bacteria</taxon>
        <taxon>Bacillati</taxon>
        <taxon>Actinomycetota</taxon>
        <taxon>Actinomycetes</taxon>
        <taxon>Kitasatosporales</taxon>
        <taxon>Streptomycetaceae</taxon>
        <taxon>Streptomyces</taxon>
    </lineage>
</organism>
<name>A0A0L8N3Q5_STRVG</name>
<dbReference type="InterPro" id="IPR050966">
    <property type="entry name" value="Glutamyl_endopeptidase"/>
</dbReference>
<feature type="region of interest" description="Disordered" evidence="2">
    <location>
        <begin position="1"/>
        <end position="30"/>
    </location>
</feature>
<evidence type="ECO:0008006" key="6">
    <source>
        <dbReference type="Google" id="ProtNLM"/>
    </source>
</evidence>
<dbReference type="InterPro" id="IPR009003">
    <property type="entry name" value="Peptidase_S1_PA"/>
</dbReference>
<protein>
    <recommendedName>
        <fullName evidence="6">Peptidase S1 domain-containing protein</fullName>
    </recommendedName>
</protein>
<feature type="compositionally biased region" description="Basic and acidic residues" evidence="2">
    <location>
        <begin position="1"/>
        <end position="26"/>
    </location>
</feature>
<keyword evidence="1" id="KW-0732">Signal</keyword>
<reference evidence="5" key="1">
    <citation type="submission" date="2015-07" db="EMBL/GenBank/DDBJ databases">
        <authorList>
            <consortium name="Consortium for Microbial Forensics and Genomics (microFORGE)"/>
            <person name="Knight B.M."/>
            <person name="Roberts D.P."/>
            <person name="Lin D."/>
            <person name="Hari K."/>
            <person name="Fletcher J."/>
            <person name="Melcher U."/>
            <person name="Blagden T."/>
            <person name="Winegar R.A."/>
        </authorList>
    </citation>
    <scope>NUCLEOTIDE SEQUENCE [LARGE SCALE GENOMIC DNA]</scope>
    <source>
        <strain evidence="5">NRRL B-1447</strain>
    </source>
</reference>
<dbReference type="PATRIC" id="fig|1961.12.peg.1137"/>
<dbReference type="Proteomes" id="UP000037084">
    <property type="component" value="Unassembled WGS sequence"/>
</dbReference>
<dbReference type="SUPFAM" id="SSF50494">
    <property type="entry name" value="Trypsin-like serine proteases"/>
    <property type="match status" value="1"/>
</dbReference>
<evidence type="ECO:0000256" key="2">
    <source>
        <dbReference type="SAM" id="MobiDB-lite"/>
    </source>
</evidence>
<dbReference type="Pfam" id="PF13365">
    <property type="entry name" value="Trypsin_2"/>
    <property type="match status" value="1"/>
</dbReference>
<accession>A0A0L8N3Q5</accession>
<keyword evidence="3" id="KW-0472">Membrane</keyword>
<gene>
    <name evidence="4" type="ORF">ADK75_05245</name>
</gene>
<dbReference type="InterPro" id="IPR043504">
    <property type="entry name" value="Peptidase_S1_PA_chymotrypsin"/>
</dbReference>
<dbReference type="PANTHER" id="PTHR15462">
    <property type="entry name" value="SERINE PROTEASE"/>
    <property type="match status" value="1"/>
</dbReference>
<comment type="caution">
    <text evidence="4">The sequence shown here is derived from an EMBL/GenBank/DDBJ whole genome shotgun (WGS) entry which is preliminary data.</text>
</comment>
<proteinExistence type="predicted"/>
<dbReference type="Gene3D" id="2.40.10.10">
    <property type="entry name" value="Trypsin-like serine proteases"/>
    <property type="match status" value="1"/>
</dbReference>
<evidence type="ECO:0000313" key="5">
    <source>
        <dbReference type="Proteomes" id="UP000037084"/>
    </source>
</evidence>
<keyword evidence="3" id="KW-0812">Transmembrane</keyword>
<feature type="transmembrane region" description="Helical" evidence="3">
    <location>
        <begin position="33"/>
        <end position="55"/>
    </location>
</feature>
<evidence type="ECO:0000256" key="3">
    <source>
        <dbReference type="SAM" id="Phobius"/>
    </source>
</evidence>